<evidence type="ECO:0000313" key="2">
    <source>
        <dbReference type="EMBL" id="OMJ65753.1"/>
    </source>
</evidence>
<name>A0A1R2AMI3_9CILI</name>
<dbReference type="PROSITE" id="PS50848">
    <property type="entry name" value="START"/>
    <property type="match status" value="1"/>
</dbReference>
<organism evidence="2 3">
    <name type="scientific">Stentor coeruleus</name>
    <dbReference type="NCBI Taxonomy" id="5963"/>
    <lineage>
        <taxon>Eukaryota</taxon>
        <taxon>Sar</taxon>
        <taxon>Alveolata</taxon>
        <taxon>Ciliophora</taxon>
        <taxon>Postciliodesmatophora</taxon>
        <taxon>Heterotrichea</taxon>
        <taxon>Heterotrichida</taxon>
        <taxon>Stentoridae</taxon>
        <taxon>Stentor</taxon>
    </lineage>
</organism>
<dbReference type="Gene3D" id="3.30.530.20">
    <property type="match status" value="1"/>
</dbReference>
<dbReference type="Proteomes" id="UP000187209">
    <property type="component" value="Unassembled WGS sequence"/>
</dbReference>
<evidence type="ECO:0000259" key="1">
    <source>
        <dbReference type="PROSITE" id="PS50848"/>
    </source>
</evidence>
<dbReference type="InterPro" id="IPR002913">
    <property type="entry name" value="START_lipid-bd_dom"/>
</dbReference>
<reference evidence="2 3" key="1">
    <citation type="submission" date="2016-11" db="EMBL/GenBank/DDBJ databases">
        <title>The macronuclear genome of Stentor coeruleus: a giant cell with tiny introns.</title>
        <authorList>
            <person name="Slabodnick M."/>
            <person name="Ruby J.G."/>
            <person name="Reiff S.B."/>
            <person name="Swart E.C."/>
            <person name="Gosai S."/>
            <person name="Prabakaran S."/>
            <person name="Witkowska E."/>
            <person name="Larue G.E."/>
            <person name="Fisher S."/>
            <person name="Freeman R.M."/>
            <person name="Gunawardena J."/>
            <person name="Chu W."/>
            <person name="Stover N.A."/>
            <person name="Gregory B.D."/>
            <person name="Nowacki M."/>
            <person name="Derisi J."/>
            <person name="Roy S.W."/>
            <person name="Marshall W.F."/>
            <person name="Sood P."/>
        </authorList>
    </citation>
    <scope>NUCLEOTIDE SEQUENCE [LARGE SCALE GENOMIC DNA]</scope>
    <source>
        <strain evidence="2">WM001</strain>
    </source>
</reference>
<accession>A0A1R2AMI3</accession>
<keyword evidence="3" id="KW-1185">Reference proteome</keyword>
<dbReference type="EMBL" id="MPUH01001958">
    <property type="protein sequence ID" value="OMJ65753.1"/>
    <property type="molecule type" value="Genomic_DNA"/>
</dbReference>
<protein>
    <recommendedName>
        <fullName evidence="1">START domain-containing protein</fullName>
    </recommendedName>
</protein>
<dbReference type="OrthoDB" id="360784at2759"/>
<dbReference type="AlphaFoldDB" id="A0A1R2AMI3"/>
<dbReference type="PANTHER" id="PTHR34560">
    <property type="entry name" value="POLYKETIDE CYCLASE/DEHYDRASE/LIPID TRANSPORT SUPERFAMILY PROTEIN"/>
    <property type="match status" value="1"/>
</dbReference>
<dbReference type="GO" id="GO:0008289">
    <property type="term" value="F:lipid binding"/>
    <property type="evidence" value="ECO:0007669"/>
    <property type="project" value="InterPro"/>
</dbReference>
<dbReference type="Pfam" id="PF01852">
    <property type="entry name" value="START"/>
    <property type="match status" value="1"/>
</dbReference>
<comment type="caution">
    <text evidence="2">The sequence shown here is derived from an EMBL/GenBank/DDBJ whole genome shotgun (WGS) entry which is preliminary data.</text>
</comment>
<dbReference type="InterPro" id="IPR023393">
    <property type="entry name" value="START-like_dom_sf"/>
</dbReference>
<proteinExistence type="predicted"/>
<gene>
    <name evidence="2" type="ORF">SteCoe_37673</name>
</gene>
<evidence type="ECO:0000313" key="3">
    <source>
        <dbReference type="Proteomes" id="UP000187209"/>
    </source>
</evidence>
<feature type="domain" description="START" evidence="1">
    <location>
        <begin position="64"/>
        <end position="248"/>
    </location>
</feature>
<dbReference type="PANTHER" id="PTHR34560:SF1">
    <property type="entry name" value="START DOMAIN-CONTAINING PROTEIN"/>
    <property type="match status" value="1"/>
</dbReference>
<sequence>MENYISEIQSLFQQERLRDAGSVIKRFEEDFPEEAKENELARIIKQDLSLADQCLHLLGDMDDWTLVKQSENIATFTKGNSSDFMVRAEMTMKHSIFPILALFSECQLLNEWVPILEDAKVIGSPSKFRRLIQYFLKMPWPIENRDAVVSAVGIPIQENRSILIVLKSIDENNYLSFPIPETNSTRIDINPACLNIHQIESNEVQISLVARVDVKLALIPVAIVNYAAKHGVFYFMNAVKEMCDEYSGSKYEELVRSKPEYYQEIRRRLSTFA</sequence>
<dbReference type="SUPFAM" id="SSF55961">
    <property type="entry name" value="Bet v1-like"/>
    <property type="match status" value="1"/>
</dbReference>